<reference evidence="6" key="3">
    <citation type="submission" date="2022-06" db="UniProtKB">
        <authorList>
            <consortium name="EnsemblMetazoa"/>
        </authorList>
    </citation>
    <scope>IDENTIFICATION</scope>
</reference>
<keyword evidence="3" id="KW-0378">Hydrolase</keyword>
<protein>
    <submittedName>
        <fullName evidence="5">Peptidase E</fullName>
    </submittedName>
</protein>
<evidence type="ECO:0000256" key="2">
    <source>
        <dbReference type="ARBA" id="ARBA00022670"/>
    </source>
</evidence>
<evidence type="ECO:0000313" key="5">
    <source>
        <dbReference type="EMBL" id="KAF7490409.1"/>
    </source>
</evidence>
<dbReference type="OrthoDB" id="10052168at2759"/>
<accession>A0A834VCM0</accession>
<organism evidence="5">
    <name type="scientific">Sarcoptes scabiei</name>
    <name type="common">Itch mite</name>
    <name type="synonym">Acarus scabiei</name>
    <dbReference type="NCBI Taxonomy" id="52283"/>
    <lineage>
        <taxon>Eukaryota</taxon>
        <taxon>Metazoa</taxon>
        <taxon>Ecdysozoa</taxon>
        <taxon>Arthropoda</taxon>
        <taxon>Chelicerata</taxon>
        <taxon>Arachnida</taxon>
        <taxon>Acari</taxon>
        <taxon>Acariformes</taxon>
        <taxon>Sarcoptiformes</taxon>
        <taxon>Astigmata</taxon>
        <taxon>Psoroptidia</taxon>
        <taxon>Sarcoptoidea</taxon>
        <taxon>Sarcoptidae</taxon>
        <taxon>Sarcoptinae</taxon>
        <taxon>Sarcoptes</taxon>
    </lineage>
</organism>
<dbReference type="Proteomes" id="UP000070412">
    <property type="component" value="Unassembled WGS sequence"/>
</dbReference>
<dbReference type="PANTHER" id="PTHR20842">
    <property type="entry name" value="PROTEASE S51 ALPHA-ASPARTYL DIPEPTIDASE"/>
    <property type="match status" value="1"/>
</dbReference>
<dbReference type="Gene3D" id="3.40.50.880">
    <property type="match status" value="1"/>
</dbReference>
<dbReference type="PANTHER" id="PTHR20842:SF0">
    <property type="entry name" value="ALPHA-ASPARTYL DIPEPTIDASE"/>
    <property type="match status" value="1"/>
</dbReference>
<comment type="similarity">
    <text evidence="1">Belongs to the peptidase S51 family.</text>
</comment>
<sequence>MSNPRLLLLSNSTMSGQPYLQWPRNLINDFLKSFHVNKVVFIPFAAVRIDWDEYAAKVQNSLSNFEIASIHKFTDYKDAINEAEAIMIGGGNTFHLLYKLYEFNLIECIRNRLLGSNPIPYIGWSAGSNVAGPNIGTTNDMPIIWPPSDQSLNVIPYNINPHFNEWNPPNFQGETRIDRLNEFVEVRKSPIVAFSEGVAIRIQDGHHKTIAPQLENDCFVDKIDNRCIKLWTWKDNQANIENIEIGSDLKNFIENQ</sequence>
<dbReference type="InterPro" id="IPR029062">
    <property type="entry name" value="Class_I_gatase-like"/>
</dbReference>
<evidence type="ECO:0000256" key="4">
    <source>
        <dbReference type="ARBA" id="ARBA00022825"/>
    </source>
</evidence>
<dbReference type="GO" id="GO:0006508">
    <property type="term" value="P:proteolysis"/>
    <property type="evidence" value="ECO:0007669"/>
    <property type="project" value="UniProtKB-KW"/>
</dbReference>
<dbReference type="InterPro" id="IPR005320">
    <property type="entry name" value="Peptidase_S51"/>
</dbReference>
<dbReference type="EMBL" id="WVUK01000062">
    <property type="protein sequence ID" value="KAF7490409.1"/>
    <property type="molecule type" value="Genomic_DNA"/>
</dbReference>
<proteinExistence type="inferred from homology"/>
<keyword evidence="4" id="KW-0720">Serine protease</keyword>
<evidence type="ECO:0000313" key="6">
    <source>
        <dbReference type="EnsemblMetazoa" id="KAF7490409.1"/>
    </source>
</evidence>
<dbReference type="GO" id="GO:0008236">
    <property type="term" value="F:serine-type peptidase activity"/>
    <property type="evidence" value="ECO:0007669"/>
    <property type="project" value="UniProtKB-KW"/>
</dbReference>
<evidence type="ECO:0000313" key="7">
    <source>
        <dbReference type="Proteomes" id="UP000070412"/>
    </source>
</evidence>
<name>A0A834VCM0_SARSC</name>
<dbReference type="NCBIfam" id="NF003642">
    <property type="entry name" value="PRK05282.1"/>
    <property type="match status" value="1"/>
</dbReference>
<keyword evidence="2" id="KW-0645">Protease</keyword>
<evidence type="ECO:0000256" key="1">
    <source>
        <dbReference type="ARBA" id="ARBA00006534"/>
    </source>
</evidence>
<reference evidence="7" key="1">
    <citation type="journal article" date="2020" name="PLoS Negl. Trop. Dis.">
        <title>High-quality nuclear genome for Sarcoptes scabiei-A critical resource for a neglected parasite.</title>
        <authorList>
            <person name="Korhonen P.K."/>
            <person name="Gasser R.B."/>
            <person name="Ma G."/>
            <person name="Wang T."/>
            <person name="Stroehlein A.J."/>
            <person name="Young N.D."/>
            <person name="Ang C.S."/>
            <person name="Fernando D.D."/>
            <person name="Lu H.C."/>
            <person name="Taylor S."/>
            <person name="Reynolds S.L."/>
            <person name="Mofiz E."/>
            <person name="Najaraj S.H."/>
            <person name="Gowda H."/>
            <person name="Madugundu A."/>
            <person name="Renuse S."/>
            <person name="Holt D."/>
            <person name="Pandey A."/>
            <person name="Papenfuss A.T."/>
            <person name="Fischer K."/>
        </authorList>
    </citation>
    <scope>NUCLEOTIDE SEQUENCE [LARGE SCALE GENOMIC DNA]</scope>
</reference>
<dbReference type="AlphaFoldDB" id="A0A834VCM0"/>
<reference evidence="5" key="2">
    <citation type="submission" date="2020-01" db="EMBL/GenBank/DDBJ databases">
        <authorList>
            <person name="Korhonen P.K.K."/>
            <person name="Guangxu M.G."/>
            <person name="Wang T.W."/>
            <person name="Stroehlein A.J.S."/>
            <person name="Young N.D."/>
            <person name="Ang C.-S.A."/>
            <person name="Fernando D.W.F."/>
            <person name="Lu H.L."/>
            <person name="Taylor S.T."/>
            <person name="Ehtesham M.E.M."/>
            <person name="Najaraj S.H.N."/>
            <person name="Harsha G.H.G."/>
            <person name="Madugundu A.M."/>
            <person name="Renuse S.R."/>
            <person name="Holt D.H."/>
            <person name="Pandey A.P."/>
            <person name="Papenfuss A.P."/>
            <person name="Gasser R.B.G."/>
            <person name="Fischer K.F."/>
        </authorList>
    </citation>
    <scope>NUCLEOTIDE SEQUENCE</scope>
    <source>
        <strain evidence="5">SSS_KF_BRIS2020</strain>
    </source>
</reference>
<dbReference type="CDD" id="cd03146">
    <property type="entry name" value="GAT1_Peptidase_E"/>
    <property type="match status" value="1"/>
</dbReference>
<gene>
    <name evidence="5" type="ORF">SSS_2611</name>
</gene>
<keyword evidence="7" id="KW-1185">Reference proteome</keyword>
<dbReference type="SUPFAM" id="SSF52317">
    <property type="entry name" value="Class I glutamine amidotransferase-like"/>
    <property type="match status" value="1"/>
</dbReference>
<dbReference type="Pfam" id="PF03575">
    <property type="entry name" value="Peptidase_S51"/>
    <property type="match status" value="1"/>
</dbReference>
<dbReference type="EnsemblMetazoa" id="SSS_2611s_mrna">
    <property type="protein sequence ID" value="KAF7490409.1"/>
    <property type="gene ID" value="SSS_2611"/>
</dbReference>
<evidence type="ECO:0000256" key="3">
    <source>
        <dbReference type="ARBA" id="ARBA00022801"/>
    </source>
</evidence>
<dbReference type="OMA" id="PWGYAVE"/>